<organism evidence="3 4">
    <name type="scientific">Paracoccus maritimus</name>
    <dbReference type="NCBI Taxonomy" id="2933292"/>
    <lineage>
        <taxon>Bacteria</taxon>
        <taxon>Pseudomonadati</taxon>
        <taxon>Pseudomonadota</taxon>
        <taxon>Alphaproteobacteria</taxon>
        <taxon>Rhodobacterales</taxon>
        <taxon>Paracoccaceae</taxon>
        <taxon>Paracoccus</taxon>
    </lineage>
</organism>
<comment type="caution">
    <text evidence="3">The sequence shown here is derived from an EMBL/GenBank/DDBJ whole genome shotgun (WGS) entry which is preliminary data.</text>
</comment>
<keyword evidence="4" id="KW-1185">Reference proteome</keyword>
<evidence type="ECO:0000313" key="3">
    <source>
        <dbReference type="EMBL" id="MCT4333961.1"/>
    </source>
</evidence>
<dbReference type="Pfam" id="PF10503">
    <property type="entry name" value="Esterase_PHB"/>
    <property type="match status" value="1"/>
</dbReference>
<dbReference type="NCBIfam" id="TIGR01840">
    <property type="entry name" value="esterase_phb"/>
    <property type="match status" value="1"/>
</dbReference>
<dbReference type="Proteomes" id="UP001320702">
    <property type="component" value="Unassembled WGS sequence"/>
</dbReference>
<dbReference type="InterPro" id="IPR050955">
    <property type="entry name" value="Plant_Biomass_Hydrol_Est"/>
</dbReference>
<name>A0ABT2KBQ8_9RHOB</name>
<protein>
    <submittedName>
        <fullName evidence="3">PHB depolymerase family esterase</fullName>
    </submittedName>
</protein>
<dbReference type="EMBL" id="JANAVZ010000008">
    <property type="protein sequence ID" value="MCT4333961.1"/>
    <property type="molecule type" value="Genomic_DNA"/>
</dbReference>
<sequence length="350" mass="36415">MKRLLAGAPHRAIDAARLASANDLVRRTLSQHGLMQDVGGSVMSGLPDSMLRHAGAAPAAATLVPGASFTDERFTCDAGSREYLIYVPASATAGASGVVMMLHGCTQTHRDFAAGTGMNALAETHGFIVVYPQQSRGDNAQSCWNWFSPGDQRRGRGEPAILAGMAAHVAAQHSVLAGRTFVAGLSAGAAMAVILGQTYGDVFAAIGVHSGLPFGAAKDVPSAFGAMAGHAPEMRAHPAPDRVPRTIVFHGDADHTVHLSNGRRVAHDVVSAGPRQTLARTEEGQRNGRRFTRDITETADGVALLESWTIGGLGHAWSGGHAGGSYTDPAGPDASAEMVRFFLQQPENGA</sequence>
<evidence type="ECO:0000313" key="4">
    <source>
        <dbReference type="Proteomes" id="UP001320702"/>
    </source>
</evidence>
<evidence type="ECO:0000256" key="2">
    <source>
        <dbReference type="ARBA" id="ARBA00022801"/>
    </source>
</evidence>
<dbReference type="PANTHER" id="PTHR43037">
    <property type="entry name" value="UNNAMED PRODUCT-RELATED"/>
    <property type="match status" value="1"/>
</dbReference>
<dbReference type="PANTHER" id="PTHR43037:SF1">
    <property type="entry name" value="BLL1128 PROTEIN"/>
    <property type="match status" value="1"/>
</dbReference>
<evidence type="ECO:0000256" key="1">
    <source>
        <dbReference type="ARBA" id="ARBA00022729"/>
    </source>
</evidence>
<dbReference type="RefSeq" id="WP_260277865.1">
    <property type="nucleotide sequence ID" value="NZ_JANAVZ010000008.1"/>
</dbReference>
<dbReference type="InterPro" id="IPR029058">
    <property type="entry name" value="AB_hydrolase_fold"/>
</dbReference>
<dbReference type="InterPro" id="IPR010126">
    <property type="entry name" value="Esterase_phb"/>
</dbReference>
<accession>A0ABT2KBQ8</accession>
<proteinExistence type="predicted"/>
<dbReference type="SUPFAM" id="SSF53474">
    <property type="entry name" value="alpha/beta-Hydrolases"/>
    <property type="match status" value="1"/>
</dbReference>
<gene>
    <name evidence="3" type="ORF">MU516_13930</name>
</gene>
<keyword evidence="2" id="KW-0378">Hydrolase</keyword>
<keyword evidence="1" id="KW-0732">Signal</keyword>
<dbReference type="Gene3D" id="3.40.50.1820">
    <property type="entry name" value="alpha/beta hydrolase"/>
    <property type="match status" value="1"/>
</dbReference>
<reference evidence="3 4" key="1">
    <citation type="submission" date="2022-04" db="EMBL/GenBank/DDBJ databases">
        <title>Paracoccus sp. YLB-12 draft genome sequence.</title>
        <authorList>
            <person name="Yu L."/>
        </authorList>
    </citation>
    <scope>NUCLEOTIDE SEQUENCE [LARGE SCALE GENOMIC DNA]</scope>
    <source>
        <strain evidence="3 4">YLB-12</strain>
    </source>
</reference>